<proteinExistence type="predicted"/>
<dbReference type="EMBL" id="JAAAHS010000341">
    <property type="protein sequence ID" value="NBE55591.1"/>
    <property type="molecule type" value="Genomic_DNA"/>
</dbReference>
<reference evidence="1" key="1">
    <citation type="submission" date="2020-01" db="EMBL/GenBank/DDBJ databases">
        <title>Whole-genome analyses of novel actinobacteria.</title>
        <authorList>
            <person name="Sahin N."/>
        </authorList>
    </citation>
    <scope>NUCLEOTIDE SEQUENCE</scope>
    <source>
        <strain evidence="1">YC537</strain>
    </source>
</reference>
<accession>A0A964UW37</accession>
<dbReference type="AlphaFoldDB" id="A0A964UW37"/>
<dbReference type="InterPro" id="IPR021295">
    <property type="entry name" value="DUF2867"/>
</dbReference>
<comment type="caution">
    <text evidence="1">The sequence shown here is derived from an EMBL/GenBank/DDBJ whole genome shotgun (WGS) entry which is preliminary data.</text>
</comment>
<feature type="non-terminal residue" evidence="1">
    <location>
        <position position="1"/>
    </location>
</feature>
<sequence length="117" mass="13503">VPTLRERLPADLRELPVNTGLDTQPFVPLYELEHEWAAEMANRTVHAVMHLSWVEDPEVEGGYRGRMAVLVKPNGLFGQAYMAAIAPFRRLIVYPQLMRFWERRWNQRATSCPPANS</sequence>
<name>A0A964UW37_9ACTN</name>
<evidence type="ECO:0000313" key="2">
    <source>
        <dbReference type="Proteomes" id="UP000598297"/>
    </source>
</evidence>
<protein>
    <submittedName>
        <fullName evidence="1">DUF2867 domain-containing protein</fullName>
    </submittedName>
</protein>
<gene>
    <name evidence="1" type="ORF">GUY60_30010</name>
</gene>
<organism evidence="1 2">
    <name type="scientific">Streptomyces boluensis</name>
    <dbReference type="NCBI Taxonomy" id="1775135"/>
    <lineage>
        <taxon>Bacteria</taxon>
        <taxon>Bacillati</taxon>
        <taxon>Actinomycetota</taxon>
        <taxon>Actinomycetes</taxon>
        <taxon>Kitasatosporales</taxon>
        <taxon>Streptomycetaceae</taxon>
        <taxon>Streptomyces</taxon>
    </lineage>
</organism>
<keyword evidence="2" id="KW-1185">Reference proteome</keyword>
<dbReference type="Proteomes" id="UP000598297">
    <property type="component" value="Unassembled WGS sequence"/>
</dbReference>
<evidence type="ECO:0000313" key="1">
    <source>
        <dbReference type="EMBL" id="NBE55591.1"/>
    </source>
</evidence>
<dbReference type="OrthoDB" id="4551029at2"/>
<dbReference type="RefSeq" id="WP_161703456.1">
    <property type="nucleotide sequence ID" value="NZ_JAAAHS010000341.1"/>
</dbReference>
<dbReference type="Pfam" id="PF11066">
    <property type="entry name" value="DUF2867"/>
    <property type="match status" value="1"/>
</dbReference>